<feature type="transmembrane region" description="Helical" evidence="1">
    <location>
        <begin position="63"/>
        <end position="85"/>
    </location>
</feature>
<keyword evidence="1" id="KW-0472">Membrane</keyword>
<evidence type="ECO:0000313" key="3">
    <source>
        <dbReference type="Proteomes" id="UP000196649"/>
    </source>
</evidence>
<organism evidence="2 3">
    <name type="scientific">Companilactobacillus kimchii</name>
    <dbReference type="NCBI Taxonomy" id="2801452"/>
    <lineage>
        <taxon>Bacteria</taxon>
        <taxon>Bacillati</taxon>
        <taxon>Bacillota</taxon>
        <taxon>Bacilli</taxon>
        <taxon>Lactobacillales</taxon>
        <taxon>Lactobacillaceae</taxon>
        <taxon>Companilactobacillus</taxon>
    </lineage>
</organism>
<comment type="caution">
    <text evidence="2">The sequence shown here is derived from an EMBL/GenBank/DDBJ whole genome shotgun (WGS) entry which is preliminary data.</text>
</comment>
<dbReference type="Proteomes" id="UP000196649">
    <property type="component" value="Unassembled WGS sequence"/>
</dbReference>
<feature type="transmembrane region" description="Helical" evidence="1">
    <location>
        <begin position="144"/>
        <end position="166"/>
    </location>
</feature>
<dbReference type="InterPro" id="IPR021697">
    <property type="entry name" value="DUF3278"/>
</dbReference>
<dbReference type="RefSeq" id="WP_056967653.1">
    <property type="nucleotide sequence ID" value="NZ_LNUB01000011.1"/>
</dbReference>
<name>A0A210PAI2_9LACO</name>
<keyword evidence="1" id="KW-1133">Transmembrane helix</keyword>
<accession>A0A210PAI2</accession>
<evidence type="ECO:0000256" key="1">
    <source>
        <dbReference type="SAM" id="Phobius"/>
    </source>
</evidence>
<reference evidence="2 3" key="1">
    <citation type="submission" date="2017-03" db="EMBL/GenBank/DDBJ databases">
        <title>Genome sequence of Lactobacillus kimchii KACC 12383.</title>
        <authorList>
            <person name="Chun J."/>
        </authorList>
    </citation>
    <scope>NUCLEOTIDE SEQUENCE [LARGE SCALE GENOMIC DNA]</scope>
    <source>
        <strain evidence="2 3">KACC 12383</strain>
    </source>
</reference>
<keyword evidence="1" id="KW-0812">Transmembrane</keyword>
<feature type="transmembrane region" description="Helical" evidence="1">
    <location>
        <begin position="34"/>
        <end position="57"/>
    </location>
</feature>
<protein>
    <recommendedName>
        <fullName evidence="4">DUF3278 domain-containing protein</fullName>
    </recommendedName>
</protein>
<dbReference type="AlphaFoldDB" id="A0A210PAI2"/>
<evidence type="ECO:0008006" key="4">
    <source>
        <dbReference type="Google" id="ProtNLM"/>
    </source>
</evidence>
<dbReference type="EMBL" id="MXAL01000004">
    <property type="protein sequence ID" value="OWF33515.1"/>
    <property type="molecule type" value="Genomic_DNA"/>
</dbReference>
<dbReference type="Pfam" id="PF11683">
    <property type="entry name" value="DUF3278"/>
    <property type="match status" value="1"/>
</dbReference>
<proteinExistence type="predicted"/>
<evidence type="ECO:0000313" key="2">
    <source>
        <dbReference type="EMBL" id="OWF33515.1"/>
    </source>
</evidence>
<sequence length="178" mass="20608">MKNNNTILKWFFSIQGTVDEYVEKEIGRISTKTVLILFIFELFYIGLTYFFAGSGLVSDFQSYFYLTLFIQFIGIVLIILGFSMLSFNRKNSISSEVANQKEKDKVVSLLKKKYVRLVPILFLLVLSINTILNFSSNNLFKEMFAIQRICGALILAIFFSLIMYFFEKGKITITKDEI</sequence>
<gene>
    <name evidence="2" type="ORF">LKACC12383_01121</name>
</gene>
<feature type="transmembrane region" description="Helical" evidence="1">
    <location>
        <begin position="114"/>
        <end position="132"/>
    </location>
</feature>